<name>A0ABV7U9A4_9RHOB</name>
<evidence type="ECO:0000313" key="2">
    <source>
        <dbReference type="Proteomes" id="UP001595539"/>
    </source>
</evidence>
<dbReference type="Proteomes" id="UP001595539">
    <property type="component" value="Unassembled WGS sequence"/>
</dbReference>
<dbReference type="EMBL" id="JBHRXY010000039">
    <property type="protein sequence ID" value="MFC3631702.1"/>
    <property type="molecule type" value="Genomic_DNA"/>
</dbReference>
<accession>A0ABV7U9A4</accession>
<organism evidence="1 2">
    <name type="scientific">Paracoccus angustae</name>
    <dbReference type="NCBI Taxonomy" id="1671480"/>
    <lineage>
        <taxon>Bacteria</taxon>
        <taxon>Pseudomonadati</taxon>
        <taxon>Pseudomonadota</taxon>
        <taxon>Alphaproteobacteria</taxon>
        <taxon>Rhodobacterales</taxon>
        <taxon>Paracoccaceae</taxon>
        <taxon>Paracoccus</taxon>
    </lineage>
</organism>
<sequence length="87" mass="9850">MLPLSTHAQPAPVQQVPGHCIYPSQPLVDEASLHALDLTMGEELARFMNEAQAYSQCLDATKQQLNSEVDQYMQQYREAHPMVDTEY</sequence>
<evidence type="ECO:0000313" key="1">
    <source>
        <dbReference type="EMBL" id="MFC3631702.1"/>
    </source>
</evidence>
<protein>
    <submittedName>
        <fullName evidence="1">Uncharacterized protein</fullName>
    </submittedName>
</protein>
<reference evidence="2" key="1">
    <citation type="journal article" date="2019" name="Int. J. Syst. Evol. Microbiol.">
        <title>The Global Catalogue of Microorganisms (GCM) 10K type strain sequencing project: providing services to taxonomists for standard genome sequencing and annotation.</title>
        <authorList>
            <consortium name="The Broad Institute Genomics Platform"/>
            <consortium name="The Broad Institute Genome Sequencing Center for Infectious Disease"/>
            <person name="Wu L."/>
            <person name="Ma J."/>
        </authorList>
    </citation>
    <scope>NUCLEOTIDE SEQUENCE [LARGE SCALE GENOMIC DNA]</scope>
    <source>
        <strain evidence="2">KCTC 42473</strain>
    </source>
</reference>
<dbReference type="RefSeq" id="WP_377764039.1">
    <property type="nucleotide sequence ID" value="NZ_JBHRXY010000039.1"/>
</dbReference>
<comment type="caution">
    <text evidence="1">The sequence shown here is derived from an EMBL/GenBank/DDBJ whole genome shotgun (WGS) entry which is preliminary data.</text>
</comment>
<keyword evidence="2" id="KW-1185">Reference proteome</keyword>
<gene>
    <name evidence="1" type="ORF">ACFOM8_19945</name>
</gene>
<proteinExistence type="predicted"/>